<name>A0A7J6PW28_PEROL</name>
<dbReference type="Proteomes" id="UP000574390">
    <property type="component" value="Unassembled WGS sequence"/>
</dbReference>
<dbReference type="GO" id="GO:0003723">
    <property type="term" value="F:RNA binding"/>
    <property type="evidence" value="ECO:0007669"/>
    <property type="project" value="InterPro"/>
</dbReference>
<dbReference type="EMBL" id="JABANM010034245">
    <property type="protein sequence ID" value="KAF4699946.1"/>
    <property type="molecule type" value="Genomic_DNA"/>
</dbReference>
<sequence>DLGVWPLHKQTARKLWEIMAAQTQGFVVLVIALPASDYSTTGRGHYLGYGVAVCPAEADEVGAFGNGFPEACRVRTDCSFTDPSALHLPDRRVVMTLPSSVHCHQVHWITKDIKVPYSAASRLVNGLNNNYRIELTRDGFEIDIENGTKLLQILSPRFEARDARR</sequence>
<protein>
    <recommendedName>
        <fullName evidence="1">YTH domain-containing protein</fullName>
    </recommendedName>
</protein>
<dbReference type="AlphaFoldDB" id="A0A7J6PW28"/>
<evidence type="ECO:0000259" key="1">
    <source>
        <dbReference type="Pfam" id="PF04146"/>
    </source>
</evidence>
<dbReference type="Pfam" id="PF04146">
    <property type="entry name" value="YTH"/>
    <property type="match status" value="1"/>
</dbReference>
<dbReference type="Gene3D" id="3.10.590.10">
    <property type="entry name" value="ph1033 like domains"/>
    <property type="match status" value="1"/>
</dbReference>
<organism evidence="2 3">
    <name type="scientific">Perkinsus olseni</name>
    <name type="common">Perkinsus atlanticus</name>
    <dbReference type="NCBI Taxonomy" id="32597"/>
    <lineage>
        <taxon>Eukaryota</taxon>
        <taxon>Sar</taxon>
        <taxon>Alveolata</taxon>
        <taxon>Perkinsozoa</taxon>
        <taxon>Perkinsea</taxon>
        <taxon>Perkinsida</taxon>
        <taxon>Perkinsidae</taxon>
        <taxon>Perkinsus</taxon>
    </lineage>
</organism>
<proteinExistence type="predicted"/>
<reference evidence="2 3" key="1">
    <citation type="submission" date="2020-04" db="EMBL/GenBank/DDBJ databases">
        <title>Perkinsus olseni comparative genomics.</title>
        <authorList>
            <person name="Bogema D.R."/>
        </authorList>
    </citation>
    <scope>NUCLEOTIDE SEQUENCE [LARGE SCALE GENOMIC DNA]</scope>
    <source>
        <strain evidence="2">ATCC PRA-205</strain>
    </source>
</reference>
<dbReference type="InterPro" id="IPR007275">
    <property type="entry name" value="YTH_domain"/>
</dbReference>
<feature type="domain" description="YTH" evidence="1">
    <location>
        <begin position="38"/>
        <end position="154"/>
    </location>
</feature>
<evidence type="ECO:0000313" key="2">
    <source>
        <dbReference type="EMBL" id="KAF4699946.1"/>
    </source>
</evidence>
<gene>
    <name evidence="2" type="ORF">FOZ62_016318</name>
</gene>
<comment type="caution">
    <text evidence="2">The sequence shown here is derived from an EMBL/GenBank/DDBJ whole genome shotgun (WGS) entry which is preliminary data.</text>
</comment>
<feature type="non-terminal residue" evidence="2">
    <location>
        <position position="1"/>
    </location>
</feature>
<evidence type="ECO:0000313" key="3">
    <source>
        <dbReference type="Proteomes" id="UP000574390"/>
    </source>
</evidence>
<accession>A0A7J6PW28</accession>